<dbReference type="InterPro" id="IPR015421">
    <property type="entry name" value="PyrdxlP-dep_Trfase_major"/>
</dbReference>
<sequence>MKIPLSAPDITEREIDMVVEVLRSGQLALGPRMIEFETRMAEYTGVKHAIAVNSGTSGLHLAVRALGIQEGDEVITTPFSFVASANCLLFERARPVFVDIEPETYNLDPNKIEAAITEKTRAILPVHVFGQCCEMDRIREIAAKYNLTIIEDACEAIGAEYKGRKAGSFGEAAVFAFYPNKQMTTGEGGIIVTDRDDIAELCRSMRNQGRGKEGRWLIHERLGYNYRMDEMSCALGLAQLSRIEEIMAKREKVAQEYNMRLKELDEIKIPEVKPENKISWFVYVITLAENINRELFMHELQAEGVACRAYFEPIHLQPFYCETFGYRKGDFPVCEKIASKTVALPFHNNLSETEIDYVVNVIKKAIRTAKK</sequence>
<dbReference type="GO" id="GO:0000271">
    <property type="term" value="P:polysaccharide biosynthetic process"/>
    <property type="evidence" value="ECO:0007669"/>
    <property type="project" value="TreeGrafter"/>
</dbReference>
<dbReference type="Pfam" id="PF01041">
    <property type="entry name" value="DegT_DnrJ_EryC1"/>
    <property type="match status" value="1"/>
</dbReference>
<dbReference type="CDD" id="cd00616">
    <property type="entry name" value="AHBA_syn"/>
    <property type="match status" value="1"/>
</dbReference>
<evidence type="ECO:0000256" key="3">
    <source>
        <dbReference type="PIRSR" id="PIRSR000390-1"/>
    </source>
</evidence>
<feature type="modified residue" description="N6-(pyridoxal phosphate)lysine" evidence="4">
    <location>
        <position position="181"/>
    </location>
</feature>
<accession>A0A1T4QVU3</accession>
<keyword evidence="1 4" id="KW-0663">Pyridoxal phosphate</keyword>
<dbReference type="RefSeq" id="WP_078665868.1">
    <property type="nucleotide sequence ID" value="NZ_FUXM01000022.1"/>
</dbReference>
<dbReference type="GO" id="GO:0008483">
    <property type="term" value="F:transaminase activity"/>
    <property type="evidence" value="ECO:0007669"/>
    <property type="project" value="TreeGrafter"/>
</dbReference>
<evidence type="ECO:0000256" key="2">
    <source>
        <dbReference type="ARBA" id="ARBA00037999"/>
    </source>
</evidence>
<evidence type="ECO:0000256" key="5">
    <source>
        <dbReference type="RuleBase" id="RU004508"/>
    </source>
</evidence>
<evidence type="ECO:0000256" key="4">
    <source>
        <dbReference type="PIRSR" id="PIRSR000390-2"/>
    </source>
</evidence>
<evidence type="ECO:0000256" key="1">
    <source>
        <dbReference type="ARBA" id="ARBA00022898"/>
    </source>
</evidence>
<dbReference type="InterPro" id="IPR000653">
    <property type="entry name" value="DegT/StrS_aminotransferase"/>
</dbReference>
<protein>
    <submittedName>
        <fullName evidence="6">Perosamine synthetase</fullName>
    </submittedName>
</protein>
<proteinExistence type="inferred from homology"/>
<dbReference type="Gene3D" id="3.90.1150.10">
    <property type="entry name" value="Aspartate Aminotransferase, domain 1"/>
    <property type="match status" value="1"/>
</dbReference>
<dbReference type="PANTHER" id="PTHR30244">
    <property type="entry name" value="TRANSAMINASE"/>
    <property type="match status" value="1"/>
</dbReference>
<evidence type="ECO:0000313" key="7">
    <source>
        <dbReference type="Proteomes" id="UP000189933"/>
    </source>
</evidence>
<evidence type="ECO:0000313" key="6">
    <source>
        <dbReference type="EMBL" id="SKA07899.1"/>
    </source>
</evidence>
<reference evidence="7" key="1">
    <citation type="submission" date="2017-02" db="EMBL/GenBank/DDBJ databases">
        <authorList>
            <person name="Varghese N."/>
            <person name="Submissions S."/>
        </authorList>
    </citation>
    <scope>NUCLEOTIDE SEQUENCE [LARGE SCALE GENOMIC DNA]</scope>
    <source>
        <strain evidence="7">DSM 16521</strain>
    </source>
</reference>
<organism evidence="6 7">
    <name type="scientific">Carboxydocella sporoproducens DSM 16521</name>
    <dbReference type="NCBI Taxonomy" id="1121270"/>
    <lineage>
        <taxon>Bacteria</taxon>
        <taxon>Bacillati</taxon>
        <taxon>Bacillota</taxon>
        <taxon>Clostridia</taxon>
        <taxon>Eubacteriales</taxon>
        <taxon>Clostridiales Family XVI. Incertae Sedis</taxon>
        <taxon>Carboxydocella</taxon>
    </lineage>
</organism>
<dbReference type="PANTHER" id="PTHR30244:SF39">
    <property type="entry name" value="BLR3650 PROTEIN"/>
    <property type="match status" value="1"/>
</dbReference>
<gene>
    <name evidence="6" type="ORF">SAMN02745885_01830</name>
</gene>
<name>A0A1T4QVU3_9FIRM</name>
<dbReference type="Gene3D" id="3.40.640.10">
    <property type="entry name" value="Type I PLP-dependent aspartate aminotransferase-like (Major domain)"/>
    <property type="match status" value="1"/>
</dbReference>
<dbReference type="InterPro" id="IPR015424">
    <property type="entry name" value="PyrdxlP-dep_Trfase"/>
</dbReference>
<dbReference type="GO" id="GO:0030170">
    <property type="term" value="F:pyridoxal phosphate binding"/>
    <property type="evidence" value="ECO:0007669"/>
    <property type="project" value="UniProtKB-ARBA"/>
</dbReference>
<keyword evidence="7" id="KW-1185">Reference proteome</keyword>
<dbReference type="InterPro" id="IPR015422">
    <property type="entry name" value="PyrdxlP-dep_Trfase_small"/>
</dbReference>
<dbReference type="OrthoDB" id="9810913at2"/>
<dbReference type="AlphaFoldDB" id="A0A1T4QVU3"/>
<dbReference type="Proteomes" id="UP000189933">
    <property type="component" value="Unassembled WGS sequence"/>
</dbReference>
<feature type="active site" description="Proton acceptor" evidence="3">
    <location>
        <position position="181"/>
    </location>
</feature>
<dbReference type="FunFam" id="3.40.640.10:FF:000089">
    <property type="entry name" value="Aminotransferase, DegT/DnrJ/EryC1/StrS family"/>
    <property type="match status" value="1"/>
</dbReference>
<dbReference type="SUPFAM" id="SSF53383">
    <property type="entry name" value="PLP-dependent transferases"/>
    <property type="match status" value="1"/>
</dbReference>
<comment type="similarity">
    <text evidence="2 5">Belongs to the DegT/DnrJ/EryC1 family.</text>
</comment>
<dbReference type="EMBL" id="FUXM01000022">
    <property type="protein sequence ID" value="SKA07899.1"/>
    <property type="molecule type" value="Genomic_DNA"/>
</dbReference>
<dbReference type="PIRSF" id="PIRSF000390">
    <property type="entry name" value="PLP_StrS"/>
    <property type="match status" value="1"/>
</dbReference>